<dbReference type="AlphaFoldDB" id="A0A1S8MAD8"/>
<proteinExistence type="predicted"/>
<dbReference type="STRING" id="84029.CROST_33080"/>
<gene>
    <name evidence="1" type="ORF">CROST_001370</name>
</gene>
<dbReference type="Pfam" id="PF15574">
    <property type="entry name" value="Imm48"/>
    <property type="match status" value="1"/>
</dbReference>
<reference evidence="1 2" key="1">
    <citation type="submission" date="2022-04" db="EMBL/GenBank/DDBJ databases">
        <title>Genome sequence of C. roseum typestrain.</title>
        <authorList>
            <person name="Poehlein A."/>
            <person name="Schoch T."/>
            <person name="Duerre P."/>
            <person name="Daniel R."/>
        </authorList>
    </citation>
    <scope>NUCLEOTIDE SEQUENCE [LARGE SCALE GENOMIC DNA]</scope>
    <source>
        <strain evidence="1 2">DSM 7320</strain>
    </source>
</reference>
<sequence length="137" mass="16225">MEEEKFLLESKQLVENLFEILEVDLEELTEQEKQLIIAYSFGMISIIAEENKILLCKQYFAIEKVIVEVFKYSKEKAIKIVKDIEASTEKEDNEVLRIMIHQGKQIYPKYKIKNYNEVYDSLTNLIDVIVTGEYKNY</sequence>
<dbReference type="InterPro" id="IPR029075">
    <property type="entry name" value="Imm48"/>
</dbReference>
<evidence type="ECO:0000313" key="2">
    <source>
        <dbReference type="Proteomes" id="UP000190951"/>
    </source>
</evidence>
<protein>
    <submittedName>
        <fullName evidence="1">Uncharacterized protein</fullName>
    </submittedName>
</protein>
<organism evidence="1 2">
    <name type="scientific">Clostridium felsineum</name>
    <dbReference type="NCBI Taxonomy" id="36839"/>
    <lineage>
        <taxon>Bacteria</taxon>
        <taxon>Bacillati</taxon>
        <taxon>Bacillota</taxon>
        <taxon>Clostridia</taxon>
        <taxon>Eubacteriales</taxon>
        <taxon>Clostridiaceae</taxon>
        <taxon>Clostridium</taxon>
    </lineage>
</organism>
<evidence type="ECO:0000313" key="1">
    <source>
        <dbReference type="EMBL" id="URZ09466.1"/>
    </source>
</evidence>
<keyword evidence="2" id="KW-1185">Reference proteome</keyword>
<name>A0A1S8MAD8_9CLOT</name>
<dbReference type="Proteomes" id="UP000190951">
    <property type="component" value="Chromosome"/>
</dbReference>
<dbReference type="KEGG" id="crw:CROST_001370"/>
<dbReference type="RefSeq" id="WP_077833577.1">
    <property type="nucleotide sequence ID" value="NZ_CP096983.1"/>
</dbReference>
<dbReference type="EMBL" id="CP096983">
    <property type="protein sequence ID" value="URZ09466.1"/>
    <property type="molecule type" value="Genomic_DNA"/>
</dbReference>
<accession>A0A1S8MAD8</accession>